<evidence type="ECO:0000256" key="2">
    <source>
        <dbReference type="ARBA" id="ARBA00023125"/>
    </source>
</evidence>
<proteinExistence type="predicted"/>
<evidence type="ECO:0000256" key="3">
    <source>
        <dbReference type="ARBA" id="ARBA00023163"/>
    </source>
</evidence>
<name>A0A511MIH9_9NOCA</name>
<sequence length="332" mass="36536">MVVVLDTDALAPSDRVEAVVATVQDASAPTHVVLKPSDRPVHAHLDAWQFGQVSLVQAQMPDLELVRTPKQVRVTPSSLVAVEVQRRACSRLTQGDVQHELTPGDLFFMDFDLPYELDWHGGGTTALFLPEDQLGIPKALIRSVLGTVRHSALASLVTKQIALMGESAEALHADPAAPELGAACIEMVRALFSSAAGGSEDSTALPEDVLVQQVRDYVRRHLLDPDLCPAGIARAHHISVRYLYKLCERAGLSLEQWIITERLERARNILARPDARQRSIAAVAHRHGFRDQTHFARRFRAAYGMAPSEWRRANSSPADAPLTTIRTARPNR</sequence>
<evidence type="ECO:0000256" key="1">
    <source>
        <dbReference type="ARBA" id="ARBA00023015"/>
    </source>
</evidence>
<keyword evidence="7" id="KW-1185">Reference proteome</keyword>
<dbReference type="InterPro" id="IPR018060">
    <property type="entry name" value="HTH_AraC"/>
</dbReference>
<dbReference type="GO" id="GO:0003700">
    <property type="term" value="F:DNA-binding transcription factor activity"/>
    <property type="evidence" value="ECO:0007669"/>
    <property type="project" value="InterPro"/>
</dbReference>
<evidence type="ECO:0000256" key="4">
    <source>
        <dbReference type="SAM" id="MobiDB-lite"/>
    </source>
</evidence>
<dbReference type="Pfam" id="PF14525">
    <property type="entry name" value="AraC_binding_2"/>
    <property type="match status" value="1"/>
</dbReference>
<dbReference type="GO" id="GO:0043565">
    <property type="term" value="F:sequence-specific DNA binding"/>
    <property type="evidence" value="ECO:0007669"/>
    <property type="project" value="InterPro"/>
</dbReference>
<feature type="region of interest" description="Disordered" evidence="4">
    <location>
        <begin position="313"/>
        <end position="332"/>
    </location>
</feature>
<dbReference type="Proteomes" id="UP000321424">
    <property type="component" value="Unassembled WGS sequence"/>
</dbReference>
<accession>A0A511MIH9</accession>
<dbReference type="PANTHER" id="PTHR46796">
    <property type="entry name" value="HTH-TYPE TRANSCRIPTIONAL ACTIVATOR RHAS-RELATED"/>
    <property type="match status" value="1"/>
</dbReference>
<dbReference type="PRINTS" id="PR00032">
    <property type="entry name" value="HTHARAC"/>
</dbReference>
<dbReference type="OrthoDB" id="9799345at2"/>
<keyword evidence="3" id="KW-0804">Transcription</keyword>
<dbReference type="AlphaFoldDB" id="A0A511MIH9"/>
<dbReference type="RefSeq" id="WP_147135755.1">
    <property type="nucleotide sequence ID" value="NZ_BJXA01000036.1"/>
</dbReference>
<evidence type="ECO:0000259" key="5">
    <source>
        <dbReference type="PROSITE" id="PS01124"/>
    </source>
</evidence>
<dbReference type="PROSITE" id="PS01124">
    <property type="entry name" value="HTH_ARAC_FAMILY_2"/>
    <property type="match status" value="1"/>
</dbReference>
<reference evidence="6 7" key="1">
    <citation type="submission" date="2019-07" db="EMBL/GenBank/DDBJ databases">
        <title>Whole genome shotgun sequence of Nocardia ninae NBRC 108245.</title>
        <authorList>
            <person name="Hosoyama A."/>
            <person name="Uohara A."/>
            <person name="Ohji S."/>
            <person name="Ichikawa N."/>
        </authorList>
    </citation>
    <scope>NUCLEOTIDE SEQUENCE [LARGE SCALE GENOMIC DNA]</scope>
    <source>
        <strain evidence="6 7">NBRC 108245</strain>
    </source>
</reference>
<dbReference type="InterPro" id="IPR018062">
    <property type="entry name" value="HTH_AraC-typ_CS"/>
</dbReference>
<dbReference type="EMBL" id="BJXA01000036">
    <property type="protein sequence ID" value="GEM40442.1"/>
    <property type="molecule type" value="Genomic_DNA"/>
</dbReference>
<comment type="caution">
    <text evidence="6">The sequence shown here is derived from an EMBL/GenBank/DDBJ whole genome shotgun (WGS) entry which is preliminary data.</text>
</comment>
<dbReference type="SUPFAM" id="SSF46689">
    <property type="entry name" value="Homeodomain-like"/>
    <property type="match status" value="1"/>
</dbReference>
<dbReference type="SMART" id="SM00342">
    <property type="entry name" value="HTH_ARAC"/>
    <property type="match status" value="1"/>
</dbReference>
<feature type="domain" description="HTH araC/xylS-type" evidence="5">
    <location>
        <begin position="212"/>
        <end position="313"/>
    </location>
</feature>
<dbReference type="InterPro" id="IPR035418">
    <property type="entry name" value="AraC-bd_2"/>
</dbReference>
<dbReference type="InterPro" id="IPR020449">
    <property type="entry name" value="Tscrpt_reg_AraC-type_HTH"/>
</dbReference>
<evidence type="ECO:0000313" key="7">
    <source>
        <dbReference type="Proteomes" id="UP000321424"/>
    </source>
</evidence>
<gene>
    <name evidence="6" type="ORF">NN4_49610</name>
</gene>
<keyword evidence="2" id="KW-0238">DNA-binding</keyword>
<keyword evidence="1" id="KW-0805">Transcription regulation</keyword>
<protein>
    <recommendedName>
        <fullName evidence="5">HTH araC/xylS-type domain-containing protein</fullName>
    </recommendedName>
</protein>
<dbReference type="Gene3D" id="1.10.10.60">
    <property type="entry name" value="Homeodomain-like"/>
    <property type="match status" value="1"/>
</dbReference>
<evidence type="ECO:0000313" key="6">
    <source>
        <dbReference type="EMBL" id="GEM40442.1"/>
    </source>
</evidence>
<dbReference type="InterPro" id="IPR050204">
    <property type="entry name" value="AraC_XylS_family_regulators"/>
</dbReference>
<dbReference type="Pfam" id="PF12833">
    <property type="entry name" value="HTH_18"/>
    <property type="match status" value="1"/>
</dbReference>
<dbReference type="PROSITE" id="PS00041">
    <property type="entry name" value="HTH_ARAC_FAMILY_1"/>
    <property type="match status" value="1"/>
</dbReference>
<organism evidence="6 7">
    <name type="scientific">Nocardia ninae NBRC 108245</name>
    <dbReference type="NCBI Taxonomy" id="1210091"/>
    <lineage>
        <taxon>Bacteria</taxon>
        <taxon>Bacillati</taxon>
        <taxon>Actinomycetota</taxon>
        <taxon>Actinomycetes</taxon>
        <taxon>Mycobacteriales</taxon>
        <taxon>Nocardiaceae</taxon>
        <taxon>Nocardia</taxon>
    </lineage>
</organism>
<dbReference type="PANTHER" id="PTHR46796:SF6">
    <property type="entry name" value="ARAC SUBFAMILY"/>
    <property type="match status" value="1"/>
</dbReference>
<dbReference type="InterPro" id="IPR009057">
    <property type="entry name" value="Homeodomain-like_sf"/>
</dbReference>